<proteinExistence type="predicted"/>
<dbReference type="AlphaFoldDB" id="A0A565CW96"/>
<comment type="caution">
    <text evidence="2">The sequence shown here is derived from an EMBL/GenBank/DDBJ whole genome shotgun (WGS) entry which is preliminary data.</text>
</comment>
<dbReference type="OrthoDB" id="1096228at2759"/>
<dbReference type="PANTHER" id="PTHR31607">
    <property type="entry name" value="DUF1216 DOMAIN-CONTAINING PROTEIN-RELATED"/>
    <property type="match status" value="1"/>
</dbReference>
<reference evidence="2" key="1">
    <citation type="submission" date="2019-07" db="EMBL/GenBank/DDBJ databases">
        <authorList>
            <person name="Dittberner H."/>
        </authorList>
    </citation>
    <scope>NUCLEOTIDE SEQUENCE [LARGE SCALE GENOMIC DNA]</scope>
</reference>
<dbReference type="PANTHER" id="PTHR31607:SF39">
    <property type="entry name" value="DBJ|BAA95751.1"/>
    <property type="match status" value="1"/>
</dbReference>
<evidence type="ECO:0000313" key="3">
    <source>
        <dbReference type="Proteomes" id="UP000489600"/>
    </source>
</evidence>
<accession>A0A565CW96</accession>
<name>A0A565CW96_9BRAS</name>
<organism evidence="2 3">
    <name type="scientific">Arabis nemorensis</name>
    <dbReference type="NCBI Taxonomy" id="586526"/>
    <lineage>
        <taxon>Eukaryota</taxon>
        <taxon>Viridiplantae</taxon>
        <taxon>Streptophyta</taxon>
        <taxon>Embryophyta</taxon>
        <taxon>Tracheophyta</taxon>
        <taxon>Spermatophyta</taxon>
        <taxon>Magnoliopsida</taxon>
        <taxon>eudicotyledons</taxon>
        <taxon>Gunneridae</taxon>
        <taxon>Pentapetalae</taxon>
        <taxon>rosids</taxon>
        <taxon>malvids</taxon>
        <taxon>Brassicales</taxon>
        <taxon>Brassicaceae</taxon>
        <taxon>Arabideae</taxon>
        <taxon>Arabis</taxon>
    </lineage>
</organism>
<protein>
    <recommendedName>
        <fullName evidence="4">DUF1216 domain-containing protein</fullName>
    </recommendedName>
</protein>
<gene>
    <name evidence="2" type="ORF">ANE_LOCUS28453</name>
</gene>
<sequence>MKKDFEPFAHKGILEFVGELEGICPATTEFKDFFAKLKDYIDFCFKTTSSGLIDTQVEMSRKTKQLSKAMSALTKDGTSVYYWNMVSSVGSMGKFIADERTKSSSKEMPLEQQNQLYRHIVGWIVHIGRFAKEASEMKGKTIDLSPFRINSNESDYNISVFQRSANKTQGSFSLPLYLENFPKMRKDFEPFAYKGMLDFVTDLEVKCLASAEFKGFFAKLNDYMAGYKLASSGSDIVRIGSDVVPLPIEMETRTMKLYVAMSALNGTKGGTLDPWRLMDALSSMGHFFVVMKKNGSKEITFEERRELTWTMVRWARAVSLFVKTASEKKGVSIDISSFENYYNSNVLIPSKVASDKTGRGHRNVPKDTSANNRSNSTKPK</sequence>
<feature type="compositionally biased region" description="Polar residues" evidence="1">
    <location>
        <begin position="366"/>
        <end position="380"/>
    </location>
</feature>
<evidence type="ECO:0008006" key="4">
    <source>
        <dbReference type="Google" id="ProtNLM"/>
    </source>
</evidence>
<evidence type="ECO:0000256" key="1">
    <source>
        <dbReference type="SAM" id="MobiDB-lite"/>
    </source>
</evidence>
<evidence type="ECO:0000313" key="2">
    <source>
        <dbReference type="EMBL" id="VVB18009.1"/>
    </source>
</evidence>
<dbReference type="Proteomes" id="UP000489600">
    <property type="component" value="Unassembled WGS sequence"/>
</dbReference>
<feature type="region of interest" description="Disordered" evidence="1">
    <location>
        <begin position="353"/>
        <end position="380"/>
    </location>
</feature>
<dbReference type="EMBL" id="CABITT030000008">
    <property type="protein sequence ID" value="VVB18009.1"/>
    <property type="molecule type" value="Genomic_DNA"/>
</dbReference>
<keyword evidence="3" id="KW-1185">Reference proteome</keyword>